<dbReference type="KEGG" id="rfo:REIFOR_02195"/>
<proteinExistence type="predicted"/>
<accession>A0A2K8KRH8</accession>
<sequence length="69" mass="7491">MINSAVALKIGPLVPPYGGCPHSYPQKLWTPAAELDGVRRKPISKFGSHYLHLSKLSTTAFISNPCQAQ</sequence>
<dbReference type="Proteomes" id="UP000229757">
    <property type="component" value="Chromosome"/>
</dbReference>
<gene>
    <name evidence="1" type="ORF">REIFOR_02195</name>
</gene>
<evidence type="ECO:0000313" key="2">
    <source>
        <dbReference type="Proteomes" id="UP000229757"/>
    </source>
</evidence>
<organism evidence="1 2">
    <name type="scientific">Reinekea forsetii</name>
    <dbReference type="NCBI Taxonomy" id="1336806"/>
    <lineage>
        <taxon>Bacteria</taxon>
        <taxon>Pseudomonadati</taxon>
        <taxon>Pseudomonadota</taxon>
        <taxon>Gammaproteobacteria</taxon>
        <taxon>Oceanospirillales</taxon>
        <taxon>Saccharospirillaceae</taxon>
        <taxon>Reinekea</taxon>
    </lineage>
</organism>
<evidence type="ECO:0000313" key="1">
    <source>
        <dbReference type="EMBL" id="ATX77328.1"/>
    </source>
</evidence>
<name>A0A2K8KRH8_9GAMM</name>
<protein>
    <submittedName>
        <fullName evidence="1">Uncharacterized protein</fullName>
    </submittedName>
</protein>
<reference evidence="1 2" key="1">
    <citation type="journal article" date="2017" name="Environ. Microbiol.">
        <title>Genomic and physiological analyses of 'Reinekea forsetii' reveal a versatile opportunistic lifestyle during spring algae blooms.</title>
        <authorList>
            <person name="Avci B."/>
            <person name="Hahnke R.L."/>
            <person name="Chafee M."/>
            <person name="Fischer T."/>
            <person name="Gruber-Vodicka H."/>
            <person name="Tegetmeyer H.E."/>
            <person name="Harder J."/>
            <person name="Fuchs B.M."/>
            <person name="Amann R.I."/>
            <person name="Teeling H."/>
        </authorList>
    </citation>
    <scope>NUCLEOTIDE SEQUENCE [LARGE SCALE GENOMIC DNA]</scope>
    <source>
        <strain evidence="1 2">Hel1_31_D35</strain>
    </source>
</reference>
<dbReference type="EMBL" id="CP011797">
    <property type="protein sequence ID" value="ATX77328.1"/>
    <property type="molecule type" value="Genomic_DNA"/>
</dbReference>
<dbReference type="AlphaFoldDB" id="A0A2K8KRH8"/>
<keyword evidence="2" id="KW-1185">Reference proteome</keyword>